<dbReference type="AlphaFoldDB" id="A0A8K0WS55"/>
<keyword evidence="2" id="KW-0732">Signal</keyword>
<feature type="chain" id="PRO_5035462372" evidence="2">
    <location>
        <begin position="24"/>
        <end position="112"/>
    </location>
</feature>
<gene>
    <name evidence="3" type="ORF">B0I35DRAFT_430914</name>
</gene>
<evidence type="ECO:0000313" key="3">
    <source>
        <dbReference type="EMBL" id="KAH7320226.1"/>
    </source>
</evidence>
<reference evidence="3" key="1">
    <citation type="journal article" date="2021" name="Nat. Commun.">
        <title>Genetic determinants of endophytism in the Arabidopsis root mycobiome.</title>
        <authorList>
            <person name="Mesny F."/>
            <person name="Miyauchi S."/>
            <person name="Thiergart T."/>
            <person name="Pickel B."/>
            <person name="Atanasova L."/>
            <person name="Karlsson M."/>
            <person name="Huettel B."/>
            <person name="Barry K.W."/>
            <person name="Haridas S."/>
            <person name="Chen C."/>
            <person name="Bauer D."/>
            <person name="Andreopoulos W."/>
            <person name="Pangilinan J."/>
            <person name="LaButti K."/>
            <person name="Riley R."/>
            <person name="Lipzen A."/>
            <person name="Clum A."/>
            <person name="Drula E."/>
            <person name="Henrissat B."/>
            <person name="Kohler A."/>
            <person name="Grigoriev I.V."/>
            <person name="Martin F.M."/>
            <person name="Hacquard S."/>
        </authorList>
    </citation>
    <scope>NUCLEOTIDE SEQUENCE</scope>
    <source>
        <strain evidence="3">MPI-CAGE-CH-0235</strain>
    </source>
</reference>
<evidence type="ECO:0000256" key="2">
    <source>
        <dbReference type="SAM" id="SignalP"/>
    </source>
</evidence>
<keyword evidence="4" id="KW-1185">Reference proteome</keyword>
<accession>A0A8K0WS55</accession>
<sequence>MSRERRVVCLGFWLVQGSGWGLGKPSQEGKMEGEEGLTGPPSTTALALASVQTGRSGRTKALGLPASRLWTPTFSLCTQSPSPGSRIPAPSFAVQPPRQTTMAPGSIALGYY</sequence>
<feature type="region of interest" description="Disordered" evidence="1">
    <location>
        <begin position="80"/>
        <end position="99"/>
    </location>
</feature>
<evidence type="ECO:0000313" key="4">
    <source>
        <dbReference type="Proteomes" id="UP000813444"/>
    </source>
</evidence>
<feature type="signal peptide" evidence="2">
    <location>
        <begin position="1"/>
        <end position="23"/>
    </location>
</feature>
<dbReference type="Proteomes" id="UP000813444">
    <property type="component" value="Unassembled WGS sequence"/>
</dbReference>
<protein>
    <submittedName>
        <fullName evidence="3">Uncharacterized protein</fullName>
    </submittedName>
</protein>
<comment type="caution">
    <text evidence="3">The sequence shown here is derived from an EMBL/GenBank/DDBJ whole genome shotgun (WGS) entry which is preliminary data.</text>
</comment>
<dbReference type="EMBL" id="JAGPNK010000006">
    <property type="protein sequence ID" value="KAH7320226.1"/>
    <property type="molecule type" value="Genomic_DNA"/>
</dbReference>
<organism evidence="3 4">
    <name type="scientific">Stachybotrys elegans</name>
    <dbReference type="NCBI Taxonomy" id="80388"/>
    <lineage>
        <taxon>Eukaryota</taxon>
        <taxon>Fungi</taxon>
        <taxon>Dikarya</taxon>
        <taxon>Ascomycota</taxon>
        <taxon>Pezizomycotina</taxon>
        <taxon>Sordariomycetes</taxon>
        <taxon>Hypocreomycetidae</taxon>
        <taxon>Hypocreales</taxon>
        <taxon>Stachybotryaceae</taxon>
        <taxon>Stachybotrys</taxon>
    </lineage>
</organism>
<proteinExistence type="predicted"/>
<name>A0A8K0WS55_9HYPO</name>
<evidence type="ECO:0000256" key="1">
    <source>
        <dbReference type="SAM" id="MobiDB-lite"/>
    </source>
</evidence>